<organism evidence="1 2">
    <name type="scientific">Piscinibacter gummiphilus</name>
    <dbReference type="NCBI Taxonomy" id="946333"/>
    <lineage>
        <taxon>Bacteria</taxon>
        <taxon>Pseudomonadati</taxon>
        <taxon>Pseudomonadota</taxon>
        <taxon>Betaproteobacteria</taxon>
        <taxon>Burkholderiales</taxon>
        <taxon>Sphaerotilaceae</taxon>
        <taxon>Piscinibacter</taxon>
    </lineage>
</organism>
<gene>
    <name evidence="1" type="ORF">A4W93_25920</name>
</gene>
<accession>A0A1W6LFT6</accession>
<sequence>MINRKLLALAVAAVFAAPAISVAQFKLPSLPGTGGSASSSDAAAQQDQLVNAYVGADKEVLAAQSKMADAVGLKDRAAQLQATSDALGAGATKESLEQSETMQSEASQEIQAKLKDGNTKLDAAGKKKFSEGLGLLGRGIAKYANLKGPIANFQSAVSGSGVTGALGAASKLNAGRYIVTSTPGHVKNLSSTLSNAVSYAKSNDIPVPADATAAL</sequence>
<keyword evidence="2" id="KW-1185">Reference proteome</keyword>
<protein>
    <submittedName>
        <fullName evidence="1">Uncharacterized protein</fullName>
    </submittedName>
</protein>
<dbReference type="KEGG" id="rgu:A4W93_25920"/>
<dbReference type="RefSeq" id="WP_085753387.1">
    <property type="nucleotide sequence ID" value="NZ_BSPR01000015.1"/>
</dbReference>
<dbReference type="OrthoDB" id="9133232at2"/>
<dbReference type="Proteomes" id="UP000193427">
    <property type="component" value="Chromosome"/>
</dbReference>
<evidence type="ECO:0000313" key="1">
    <source>
        <dbReference type="EMBL" id="ARN23073.1"/>
    </source>
</evidence>
<proteinExistence type="predicted"/>
<name>A0A1W6LFT6_9BURK</name>
<dbReference type="EMBL" id="CP015118">
    <property type="protein sequence ID" value="ARN23073.1"/>
    <property type="molecule type" value="Genomic_DNA"/>
</dbReference>
<reference evidence="1 2" key="1">
    <citation type="submission" date="2016-04" db="EMBL/GenBank/DDBJ databases">
        <title>Complete genome sequence of natural rubber-degrading, novel Gram-negative bacterium, Rhizobacter gummiphilus strain NS21.</title>
        <authorList>
            <person name="Tabata M."/>
            <person name="Kasai D."/>
            <person name="Fukuda M."/>
        </authorList>
    </citation>
    <scope>NUCLEOTIDE SEQUENCE [LARGE SCALE GENOMIC DNA]</scope>
    <source>
        <strain evidence="1 2">NS21</strain>
    </source>
</reference>
<evidence type="ECO:0000313" key="2">
    <source>
        <dbReference type="Proteomes" id="UP000193427"/>
    </source>
</evidence>
<dbReference type="AlphaFoldDB" id="A0A1W6LFT6"/>
<dbReference type="STRING" id="946333.A4W93_25920"/>